<keyword evidence="2" id="KW-1185">Reference proteome</keyword>
<comment type="caution">
    <text evidence="1">The sequence shown here is derived from an EMBL/GenBank/DDBJ whole genome shotgun (WGS) entry which is preliminary data.</text>
</comment>
<organism evidence="1 2">
    <name type="scientific">Candidatus Accumulibacter phosphatis</name>
    <dbReference type="NCBI Taxonomy" id="327160"/>
    <lineage>
        <taxon>Bacteria</taxon>
        <taxon>Pseudomonadati</taxon>
        <taxon>Pseudomonadota</taxon>
        <taxon>Betaproteobacteria</taxon>
        <taxon>Candidatus Accumulibacter</taxon>
    </lineage>
</organism>
<evidence type="ECO:0000313" key="1">
    <source>
        <dbReference type="EMBL" id="TMQ76928.1"/>
    </source>
</evidence>
<dbReference type="AlphaFoldDB" id="A0A5S4END4"/>
<proteinExistence type="predicted"/>
<dbReference type="EMBL" id="SWAD01000037">
    <property type="protein sequence ID" value="TMQ76928.1"/>
    <property type="molecule type" value="Genomic_DNA"/>
</dbReference>
<protein>
    <submittedName>
        <fullName evidence="1">Uncharacterized protein</fullName>
    </submittedName>
</protein>
<name>A0A5S4END4_9PROT</name>
<gene>
    <name evidence="1" type="ORF">ACCUM_3801</name>
</gene>
<reference evidence="1 2" key="1">
    <citation type="submission" date="2019-04" db="EMBL/GenBank/DDBJ databases">
        <title>A novel phosphate-accumulating bacterium identified in bioreactor for phosphate removal from wastewater.</title>
        <authorList>
            <person name="Kotlyarov R.Y."/>
            <person name="Beletsky A.V."/>
            <person name="Kallistova A.Y."/>
            <person name="Dorofeev A.G."/>
            <person name="Nikolaev Y.Y."/>
            <person name="Pimenov N.V."/>
            <person name="Ravin N.V."/>
            <person name="Mardanov A.V."/>
        </authorList>
    </citation>
    <scope>NUCLEOTIDE SEQUENCE [LARGE SCALE GENOMIC DNA]</scope>
    <source>
        <strain evidence="1 2">Bin19</strain>
    </source>
</reference>
<accession>A0A5S4END4</accession>
<dbReference type="Proteomes" id="UP000306324">
    <property type="component" value="Unassembled WGS sequence"/>
</dbReference>
<evidence type="ECO:0000313" key="2">
    <source>
        <dbReference type="Proteomes" id="UP000306324"/>
    </source>
</evidence>
<sequence>MRFALRNLGAGEPSPFGRVLRQVSPDRREIARATDILF</sequence>